<evidence type="ECO:0000256" key="2">
    <source>
        <dbReference type="ARBA" id="ARBA00022679"/>
    </source>
</evidence>
<evidence type="ECO:0000256" key="1">
    <source>
        <dbReference type="ARBA" id="ARBA00022664"/>
    </source>
</evidence>
<dbReference type="Gene3D" id="3.10.10.10">
    <property type="entry name" value="HIV Type 1 Reverse Transcriptase, subunit A, domain 1"/>
    <property type="match status" value="1"/>
</dbReference>
<keyword evidence="3" id="KW-0548">Nucleotidyltransferase</keyword>
<feature type="region of interest" description="Disordered" evidence="9">
    <location>
        <begin position="47"/>
        <end position="75"/>
    </location>
</feature>
<dbReference type="GO" id="GO:0006397">
    <property type="term" value="P:mRNA processing"/>
    <property type="evidence" value="ECO:0007669"/>
    <property type="project" value="UniProtKB-KW"/>
</dbReference>
<keyword evidence="2" id="KW-0808">Transferase</keyword>
<dbReference type="Pfam" id="PF17917">
    <property type="entry name" value="RT_RNaseH"/>
    <property type="match status" value="1"/>
</dbReference>
<dbReference type="GO" id="GO:0003964">
    <property type="term" value="F:RNA-directed DNA polymerase activity"/>
    <property type="evidence" value="ECO:0007669"/>
    <property type="project" value="UniProtKB-KW"/>
</dbReference>
<keyword evidence="8" id="KW-0863">Zinc-finger</keyword>
<dbReference type="InterPro" id="IPR041373">
    <property type="entry name" value="RT_RNaseH"/>
</dbReference>
<dbReference type="PANTHER" id="PTHR37984:SF5">
    <property type="entry name" value="PROTEIN NYNRIN-LIKE"/>
    <property type="match status" value="1"/>
</dbReference>
<evidence type="ECO:0000256" key="9">
    <source>
        <dbReference type="SAM" id="MobiDB-lite"/>
    </source>
</evidence>
<dbReference type="Gene3D" id="4.10.60.10">
    <property type="entry name" value="Zinc finger, CCHC-type"/>
    <property type="match status" value="1"/>
</dbReference>
<evidence type="ECO:0000256" key="3">
    <source>
        <dbReference type="ARBA" id="ARBA00022695"/>
    </source>
</evidence>
<reference evidence="12 13" key="1">
    <citation type="submission" date="2019-01" db="EMBL/GenBank/DDBJ databases">
        <title>Genome sequencing of the rare red list fungi Fomitopsis rosea.</title>
        <authorList>
            <person name="Buettner E."/>
            <person name="Kellner H."/>
        </authorList>
    </citation>
    <scope>NUCLEOTIDE SEQUENCE [LARGE SCALE GENOMIC DNA]</scope>
    <source>
        <strain evidence="12 13">DSM 105464</strain>
    </source>
</reference>
<feature type="region of interest" description="Disordered" evidence="9">
    <location>
        <begin position="182"/>
        <end position="203"/>
    </location>
</feature>
<feature type="compositionally biased region" description="Basic residues" evidence="9">
    <location>
        <begin position="1660"/>
        <end position="1676"/>
    </location>
</feature>
<evidence type="ECO:0000256" key="4">
    <source>
        <dbReference type="ARBA" id="ARBA00022722"/>
    </source>
</evidence>
<evidence type="ECO:0008006" key="14">
    <source>
        <dbReference type="Google" id="ProtNLM"/>
    </source>
</evidence>
<evidence type="ECO:0000313" key="12">
    <source>
        <dbReference type="EMBL" id="TFY56794.1"/>
    </source>
</evidence>
<dbReference type="SUPFAM" id="SSF57756">
    <property type="entry name" value="Retrovirus zinc finger-like domains"/>
    <property type="match status" value="1"/>
</dbReference>
<keyword evidence="5" id="KW-0255">Endonuclease</keyword>
<keyword evidence="1" id="KW-0507">mRNA processing</keyword>
<accession>A0A4Y9Y2T8</accession>
<dbReference type="Proteomes" id="UP000298390">
    <property type="component" value="Unassembled WGS sequence"/>
</dbReference>
<evidence type="ECO:0000256" key="6">
    <source>
        <dbReference type="ARBA" id="ARBA00022801"/>
    </source>
</evidence>
<dbReference type="InterPro" id="IPR043502">
    <property type="entry name" value="DNA/RNA_pol_sf"/>
</dbReference>
<dbReference type="InterPro" id="IPR041588">
    <property type="entry name" value="Integrase_H2C2"/>
</dbReference>
<sequence length="1676" mass="188735">MTPKERAEYHERMRREYEHQELAQLQHLRQIEEDVWIAEQLARTPDASQFMVSGTTEGTETTEGQTPSESEDSGYYPTAELRRAGKVYEGLNNGKCWDYRTLEEKAAQAGEAPVPQEQVRYGSDERDEHMAALERHLDQMDSSSERISSKAKTHKARKPMLEPVNPAIYDGHEDTEAFHNKQDGWSATQQRGTPSPRLSDKEKDRHIAEGRCFDCHEVGHVSRDCPNRNTVRSPRKGKPLGVPAYGITPGVGSATELRKLATESGVTRTLMSAYIDVDLDEIASVVSGSSMPSLQTVSDSSSSAGSYSSSSLSDEVLDLSVSSEDNSMPDLQMVLYLLEDNDGDMESTSANTSAYYSCAEDSASAAGDSPRGEECNSDDEDELIAYDDEYERTYLPPVKIQGTYGHHFGDAYALNAARILNQVFSELYPDRPEDDQNMLVIRTSERQYMVVYDKASREITVTYICDPESDICGWCFPWLDEFLGNDLDYGEIPEIPFGHAFAVEVQDVLSKHVTTPGKDADVWPGQTQFAAKQLGDHVKLAFVLLIPNEILDNAHLDLPNCPVSAGYQSNEVCAAIECFAVRDYARPSSGGCDNQQESHKSPAQLRLIVRLCIYKMAVQGSHAKINLGCVAKLGYQNVSKARYFDVMNILNYDMILGTPFLFHHRVTIGLNLTTVVLGSATLLPIEGKRLRVLELQATWVGNDDLEQYCTQLREYTKDVSTSTMDSPLPPLHAINHTIPLIDEDKVYTWQPSKCPEALRPLWNEKRQAYPVTGRWRMTNARNTSPMLLLTKPGTGKNGVLPKFRNVIDLHQRNKNTQKIPSLPDMEGILRRVLCRQYWSMIDSKDAYKQICIEHEHIEQMAMASPDGNMVSLVLQQGDCNAVATYQLLMNHIYGPYLGKFMDVYLDDIIIYSDTVEEHLSHVKLVIDVLQEQKLYLSAEKQRYFCNEAKILRRIVDRDGICMDPDKVDSILNWKNPTNKELLHGFLGSVGYLADDIATIRIPMGILTSLIGSDSSFKWDFTHQRAFDKIKRLVHAHRKHHRVPLDYSLMADPIWLITDSSHGGIAGVVCQGADWRRARIAVFFSAKLSSAQSNYAVHKIEMLTGVEAMLRHRDILQGCEFTWITDHKGLTHLWNQKNLSGRQARWIEKLSEFNFEIEYVPGVENVLADTLSHLYSNDTPGTVRDPSEFTQHDETAPVAAQLAVVNISKPVFTGLEAMAVRMRPSTGAMKANLPEKAVPAVVPAADNETTHLRQTTVSEELECTPLEETVTADNLSKELMENIGLLDHIVDEQEGVDVARKVRNHYQEDAFFTDILRNPKHYKSYDVSKGLIYLKEKGTNQLCIPNVMVNNHSVWEILIRHAHSLLAHLGAMKTLGYLREQVWWKTMGCDIQKYCDTCMTCKHSKPSNQKPYGLLNPLPVASTPWEAIGIDFMRLMPKSKDRDGTYNTITTRLEDGLTGLLHDEPSGVEYSYPPVLLRAYSEFNRKLCARFAEGDADGIILVVPGGYFSFTRGWNRDAECQYQFSMYEPKSGSITVRGKPIPLDALAPSPQEPAAPSIKDNNCHMKKYAHLLDEFIEQTMRKKTFIKWKRAEQFQASREKASSSSVSLAGGNLPRGVTLRKTLQTVAEKEAAGDNNVTMKDAEKEFDPDLIQDYDEDERKNRRKTKEAGRKSKSKKD</sequence>
<dbReference type="InterPro" id="IPR000477">
    <property type="entry name" value="RT_dom"/>
</dbReference>
<dbReference type="Pfam" id="PF17921">
    <property type="entry name" value="Integrase_H2C2"/>
    <property type="match status" value="1"/>
</dbReference>
<dbReference type="InterPro" id="IPR050951">
    <property type="entry name" value="Retrovirus_Pol_polyprotein"/>
</dbReference>
<dbReference type="Pfam" id="PF00078">
    <property type="entry name" value="RVT_1"/>
    <property type="match status" value="1"/>
</dbReference>
<keyword evidence="6" id="KW-0378">Hydrolase</keyword>
<proteinExistence type="predicted"/>
<keyword evidence="8" id="KW-0862">Zinc</keyword>
<dbReference type="PROSITE" id="PS50158">
    <property type="entry name" value="ZF_CCHC"/>
    <property type="match status" value="1"/>
</dbReference>
<dbReference type="SMART" id="SM00343">
    <property type="entry name" value="ZnF_C2HC"/>
    <property type="match status" value="1"/>
</dbReference>
<feature type="compositionally biased region" description="Low complexity" evidence="9">
    <location>
        <begin position="297"/>
        <end position="310"/>
    </location>
</feature>
<dbReference type="Gene3D" id="1.10.340.70">
    <property type="match status" value="1"/>
</dbReference>
<dbReference type="PANTHER" id="PTHR37984">
    <property type="entry name" value="PROTEIN CBG26694"/>
    <property type="match status" value="1"/>
</dbReference>
<feature type="compositionally biased region" description="Low complexity" evidence="9">
    <location>
        <begin position="53"/>
        <end position="68"/>
    </location>
</feature>
<feature type="domain" description="CCHC-type" evidence="10">
    <location>
        <begin position="211"/>
        <end position="227"/>
    </location>
</feature>
<evidence type="ECO:0000256" key="7">
    <source>
        <dbReference type="ARBA" id="ARBA00022918"/>
    </source>
</evidence>
<organism evidence="12 13">
    <name type="scientific">Rhodofomes roseus</name>
    <dbReference type="NCBI Taxonomy" id="34475"/>
    <lineage>
        <taxon>Eukaryota</taxon>
        <taxon>Fungi</taxon>
        <taxon>Dikarya</taxon>
        <taxon>Basidiomycota</taxon>
        <taxon>Agaricomycotina</taxon>
        <taxon>Agaricomycetes</taxon>
        <taxon>Polyporales</taxon>
        <taxon>Rhodofomes</taxon>
    </lineage>
</organism>
<evidence type="ECO:0000259" key="10">
    <source>
        <dbReference type="PROSITE" id="PS50158"/>
    </source>
</evidence>
<dbReference type="InterPro" id="IPR036875">
    <property type="entry name" value="Znf_CCHC_sf"/>
</dbReference>
<evidence type="ECO:0000259" key="11">
    <source>
        <dbReference type="PROSITE" id="PS50878"/>
    </source>
</evidence>
<evidence type="ECO:0000256" key="5">
    <source>
        <dbReference type="ARBA" id="ARBA00022759"/>
    </source>
</evidence>
<keyword evidence="4" id="KW-0540">Nuclease</keyword>
<dbReference type="PROSITE" id="PS50878">
    <property type="entry name" value="RT_POL"/>
    <property type="match status" value="1"/>
</dbReference>
<feature type="compositionally biased region" description="Polar residues" evidence="9">
    <location>
        <begin position="183"/>
        <end position="193"/>
    </location>
</feature>
<evidence type="ECO:0000313" key="13">
    <source>
        <dbReference type="Proteomes" id="UP000298390"/>
    </source>
</evidence>
<dbReference type="Gene3D" id="3.30.70.270">
    <property type="match status" value="2"/>
</dbReference>
<dbReference type="GO" id="GO:0004519">
    <property type="term" value="F:endonuclease activity"/>
    <property type="evidence" value="ECO:0007669"/>
    <property type="project" value="UniProtKB-KW"/>
</dbReference>
<dbReference type="STRING" id="34475.A0A4Y9Y2T8"/>
<keyword evidence="7" id="KW-0695">RNA-directed DNA polymerase</keyword>
<feature type="region of interest" description="Disordered" evidence="9">
    <location>
        <begin position="290"/>
        <end position="310"/>
    </location>
</feature>
<dbReference type="SUPFAM" id="SSF56672">
    <property type="entry name" value="DNA/RNA polymerases"/>
    <property type="match status" value="1"/>
</dbReference>
<feature type="region of interest" description="Disordered" evidence="9">
    <location>
        <begin position="1627"/>
        <end position="1676"/>
    </location>
</feature>
<dbReference type="InterPro" id="IPR043128">
    <property type="entry name" value="Rev_trsase/Diguanyl_cyclase"/>
</dbReference>
<keyword evidence="8" id="KW-0479">Metal-binding</keyword>
<dbReference type="CDD" id="cd01647">
    <property type="entry name" value="RT_LTR"/>
    <property type="match status" value="1"/>
</dbReference>
<dbReference type="GO" id="GO:0008270">
    <property type="term" value="F:zinc ion binding"/>
    <property type="evidence" value="ECO:0007669"/>
    <property type="project" value="UniProtKB-KW"/>
</dbReference>
<protein>
    <recommendedName>
        <fullName evidence="14">Reverse transcriptase</fullName>
    </recommendedName>
</protein>
<name>A0A4Y9Y2T8_9APHY</name>
<comment type="caution">
    <text evidence="12">The sequence shown here is derived from an EMBL/GenBank/DDBJ whole genome shotgun (WGS) entry which is preliminary data.</text>
</comment>
<dbReference type="CDD" id="cd09274">
    <property type="entry name" value="RNase_HI_RT_Ty3"/>
    <property type="match status" value="1"/>
</dbReference>
<gene>
    <name evidence="12" type="ORF">EVJ58_g7424</name>
</gene>
<evidence type="ECO:0000256" key="8">
    <source>
        <dbReference type="PROSITE-ProRule" id="PRU00047"/>
    </source>
</evidence>
<dbReference type="EMBL" id="SEKV01000475">
    <property type="protein sequence ID" value="TFY56794.1"/>
    <property type="molecule type" value="Genomic_DNA"/>
</dbReference>
<dbReference type="GO" id="GO:0016787">
    <property type="term" value="F:hydrolase activity"/>
    <property type="evidence" value="ECO:0007669"/>
    <property type="project" value="UniProtKB-KW"/>
</dbReference>
<dbReference type="InterPro" id="IPR001878">
    <property type="entry name" value="Znf_CCHC"/>
</dbReference>
<dbReference type="GO" id="GO:0003676">
    <property type="term" value="F:nucleic acid binding"/>
    <property type="evidence" value="ECO:0007669"/>
    <property type="project" value="InterPro"/>
</dbReference>
<feature type="domain" description="Reverse transcriptase" evidence="11">
    <location>
        <begin position="770"/>
        <end position="962"/>
    </location>
</feature>